<gene>
    <name evidence="1" type="ORF">VPK24_13630</name>
</gene>
<dbReference type="RefSeq" id="WP_393014159.1">
    <property type="nucleotide sequence ID" value="NZ_JAZAQF010000078.1"/>
</dbReference>
<evidence type="ECO:0000313" key="1">
    <source>
        <dbReference type="EMBL" id="MFG3818683.1"/>
    </source>
</evidence>
<comment type="caution">
    <text evidence="1">The sequence shown here is derived from an EMBL/GenBank/DDBJ whole genome shotgun (WGS) entry which is preliminary data.</text>
</comment>
<protein>
    <recommendedName>
        <fullName evidence="3">Type I restriction enzyme R protein N-terminal domain-containing protein</fullName>
    </recommendedName>
</protein>
<sequence>MLKRPILDPDRNYTFRSYFELPYETDEVLAEFGYELRTDRLALPHSPNLPPRLPAIAQEIEEILRLTLLSSEAAKRELLIAPIIAEVARFCRCSLRIEYNLTVNQWLKGELDYLLRSHPTQPETKQDSVLVIEAKRDDLTRGFTQLAVELIALAEVEPGDVFYGAVTTGNIWQFGRLDRPTQTITQDLQQRSIFSNLPEIASILVGILKPIEASSHQSPAESAPRSG</sequence>
<organism evidence="1 2">
    <name type="scientific">Limnothrix redekei LRLZ20PSL1</name>
    <dbReference type="NCBI Taxonomy" id="3112953"/>
    <lineage>
        <taxon>Bacteria</taxon>
        <taxon>Bacillati</taxon>
        <taxon>Cyanobacteriota</taxon>
        <taxon>Cyanophyceae</taxon>
        <taxon>Pseudanabaenales</taxon>
        <taxon>Pseudanabaenaceae</taxon>
        <taxon>Limnothrix</taxon>
    </lineage>
</organism>
<keyword evidence="2" id="KW-1185">Reference proteome</keyword>
<name>A0ABW7CC12_9CYAN</name>
<evidence type="ECO:0000313" key="2">
    <source>
        <dbReference type="Proteomes" id="UP001604335"/>
    </source>
</evidence>
<dbReference type="Proteomes" id="UP001604335">
    <property type="component" value="Unassembled WGS sequence"/>
</dbReference>
<reference evidence="2" key="1">
    <citation type="journal article" date="2024" name="Algal Res.">
        <title>Biochemical, toxicological and genomic investigation of a high-biomass producing Limnothrix strain isolated from Italian shallow drinking water reservoir.</title>
        <authorList>
            <person name="Simonazzi M."/>
            <person name="Shishido T.K."/>
            <person name="Delbaje E."/>
            <person name="Wahlsten M."/>
            <person name="Fewer D.P."/>
            <person name="Sivonen K."/>
            <person name="Pezzolesi L."/>
            <person name="Pistocchi R."/>
        </authorList>
    </citation>
    <scope>NUCLEOTIDE SEQUENCE [LARGE SCALE GENOMIC DNA]</scope>
    <source>
        <strain evidence="2">LRLZ20PSL1</strain>
    </source>
</reference>
<accession>A0ABW7CC12</accession>
<proteinExistence type="predicted"/>
<dbReference type="EMBL" id="JAZAQF010000078">
    <property type="protein sequence ID" value="MFG3818683.1"/>
    <property type="molecule type" value="Genomic_DNA"/>
</dbReference>
<evidence type="ECO:0008006" key="3">
    <source>
        <dbReference type="Google" id="ProtNLM"/>
    </source>
</evidence>